<accession>A0ABV7LXL6</accession>
<dbReference type="Gene3D" id="3.40.50.720">
    <property type="entry name" value="NAD(P)-binding Rossmann-like Domain"/>
    <property type="match status" value="1"/>
</dbReference>
<protein>
    <submittedName>
        <fullName evidence="2">SDR family oxidoreductase</fullName>
    </submittedName>
</protein>
<comment type="caution">
    <text evidence="2">The sequence shown here is derived from an EMBL/GenBank/DDBJ whole genome shotgun (WGS) entry which is preliminary data.</text>
</comment>
<evidence type="ECO:0000259" key="1">
    <source>
        <dbReference type="Pfam" id="PF13460"/>
    </source>
</evidence>
<sequence>MKIFIVGVTGKIGFRLARILKERGDEVDGLYRQPDQAGMLASIGITGTFGDLVSTDPQQLAEAMRGSDAIVFSAGAGGAGSEMTEAIDGNGITKSIAAAKLASIKRFLLISVFPEAWRERHMDEGFEHYIMVKKRTDIELSQSGLDWIILRPSALEDKTGAGTINLGVAQIHTEVSRDDVAATLATLLHTPAVSRKILELTEGNTPIPEAVNAMTII</sequence>
<dbReference type="EMBL" id="JBHRUH010000010">
    <property type="protein sequence ID" value="MFC3291287.1"/>
    <property type="molecule type" value="Genomic_DNA"/>
</dbReference>
<dbReference type="RefSeq" id="WP_019016673.1">
    <property type="nucleotide sequence ID" value="NZ_BMXD01000007.1"/>
</dbReference>
<dbReference type="Pfam" id="PF13460">
    <property type="entry name" value="NAD_binding_10"/>
    <property type="match status" value="1"/>
</dbReference>
<dbReference type="PANTHER" id="PTHR15020">
    <property type="entry name" value="FLAVIN REDUCTASE-RELATED"/>
    <property type="match status" value="1"/>
</dbReference>
<dbReference type="InterPro" id="IPR036291">
    <property type="entry name" value="NAD(P)-bd_dom_sf"/>
</dbReference>
<evidence type="ECO:0000313" key="3">
    <source>
        <dbReference type="Proteomes" id="UP001595640"/>
    </source>
</evidence>
<name>A0ABV7LXL6_9GAMM</name>
<organism evidence="2 3">
    <name type="scientific">Modicisalibacter luteus</name>
    <dbReference type="NCBI Taxonomy" id="453962"/>
    <lineage>
        <taxon>Bacteria</taxon>
        <taxon>Pseudomonadati</taxon>
        <taxon>Pseudomonadota</taxon>
        <taxon>Gammaproteobacteria</taxon>
        <taxon>Oceanospirillales</taxon>
        <taxon>Halomonadaceae</taxon>
        <taxon>Modicisalibacter</taxon>
    </lineage>
</organism>
<dbReference type="Proteomes" id="UP001595640">
    <property type="component" value="Unassembled WGS sequence"/>
</dbReference>
<dbReference type="SUPFAM" id="SSF51735">
    <property type="entry name" value="NAD(P)-binding Rossmann-fold domains"/>
    <property type="match status" value="1"/>
</dbReference>
<evidence type="ECO:0000313" key="2">
    <source>
        <dbReference type="EMBL" id="MFC3291287.1"/>
    </source>
</evidence>
<dbReference type="CDD" id="cd05243">
    <property type="entry name" value="SDR_a5"/>
    <property type="match status" value="1"/>
</dbReference>
<gene>
    <name evidence="2" type="ORF">ACFOEI_04300</name>
</gene>
<dbReference type="InterPro" id="IPR016040">
    <property type="entry name" value="NAD(P)-bd_dom"/>
</dbReference>
<keyword evidence="3" id="KW-1185">Reference proteome</keyword>
<dbReference type="PANTHER" id="PTHR15020:SF50">
    <property type="entry name" value="UPF0659 PROTEIN YMR090W"/>
    <property type="match status" value="1"/>
</dbReference>
<proteinExistence type="predicted"/>
<reference evidence="3" key="1">
    <citation type="journal article" date="2019" name="Int. J. Syst. Evol. Microbiol.">
        <title>The Global Catalogue of Microorganisms (GCM) 10K type strain sequencing project: providing services to taxonomists for standard genome sequencing and annotation.</title>
        <authorList>
            <consortium name="The Broad Institute Genomics Platform"/>
            <consortium name="The Broad Institute Genome Sequencing Center for Infectious Disease"/>
            <person name="Wu L."/>
            <person name="Ma J."/>
        </authorList>
    </citation>
    <scope>NUCLEOTIDE SEQUENCE [LARGE SCALE GENOMIC DNA]</scope>
    <source>
        <strain evidence="3">KCTC 12847</strain>
    </source>
</reference>
<feature type="domain" description="NAD(P)-binding" evidence="1">
    <location>
        <begin position="7"/>
        <end position="191"/>
    </location>
</feature>